<feature type="signal peptide" evidence="2">
    <location>
        <begin position="1"/>
        <end position="21"/>
    </location>
</feature>
<dbReference type="AlphaFoldDB" id="A0A8J6R098"/>
<comment type="caution">
    <text evidence="3">The sequence shown here is derived from an EMBL/GenBank/DDBJ whole genome shotgun (WGS) entry which is preliminary data.</text>
</comment>
<keyword evidence="1" id="KW-1133">Transmembrane helix</keyword>
<evidence type="ECO:0000256" key="1">
    <source>
        <dbReference type="SAM" id="Phobius"/>
    </source>
</evidence>
<dbReference type="RefSeq" id="WP_191157757.1">
    <property type="nucleotide sequence ID" value="NZ_JACWUN010000022.1"/>
</dbReference>
<protein>
    <submittedName>
        <fullName evidence="3">Uncharacterized protein</fullName>
    </submittedName>
</protein>
<proteinExistence type="predicted"/>
<evidence type="ECO:0000313" key="4">
    <source>
        <dbReference type="Proteomes" id="UP000632828"/>
    </source>
</evidence>
<gene>
    <name evidence="3" type="ORF">ICT70_14160</name>
</gene>
<accession>A0A8J6R098</accession>
<evidence type="ECO:0000313" key="3">
    <source>
        <dbReference type="EMBL" id="MBD1401802.1"/>
    </source>
</evidence>
<reference evidence="3" key="1">
    <citation type="submission" date="2020-09" db="EMBL/GenBank/DDBJ databases">
        <title>Pelobacter alkaliphilus sp. nov., a novel anaerobic arsenate-reducing bacterium from terrestrial mud volcano.</title>
        <authorList>
            <person name="Khomyakova M.A."/>
            <person name="Merkel A.Y."/>
            <person name="Slobodkin A.I."/>
        </authorList>
    </citation>
    <scope>NUCLEOTIDE SEQUENCE</scope>
    <source>
        <strain evidence="3">M08fum</strain>
    </source>
</reference>
<dbReference type="EMBL" id="JACWUN010000022">
    <property type="protein sequence ID" value="MBD1401802.1"/>
    <property type="molecule type" value="Genomic_DNA"/>
</dbReference>
<keyword evidence="1" id="KW-0812">Transmembrane</keyword>
<sequence>MKRILQSTLIALTGLSSSAFAAEATGAGEGGLLVAMFIGFFALIIVFQLVPATLMLIGILRGLFGRDQKQAKVSR</sequence>
<dbReference type="Proteomes" id="UP000632828">
    <property type="component" value="Unassembled WGS sequence"/>
</dbReference>
<feature type="transmembrane region" description="Helical" evidence="1">
    <location>
        <begin position="31"/>
        <end position="60"/>
    </location>
</feature>
<name>A0A8J6R098_9BACT</name>
<keyword evidence="4" id="KW-1185">Reference proteome</keyword>
<keyword evidence="2" id="KW-0732">Signal</keyword>
<keyword evidence="1" id="KW-0472">Membrane</keyword>
<organism evidence="3 4">
    <name type="scientific">Pelovirga terrestris</name>
    <dbReference type="NCBI Taxonomy" id="2771352"/>
    <lineage>
        <taxon>Bacteria</taxon>
        <taxon>Pseudomonadati</taxon>
        <taxon>Thermodesulfobacteriota</taxon>
        <taxon>Desulfuromonadia</taxon>
        <taxon>Geobacterales</taxon>
        <taxon>Geobacteraceae</taxon>
        <taxon>Pelovirga</taxon>
    </lineage>
</organism>
<evidence type="ECO:0000256" key="2">
    <source>
        <dbReference type="SAM" id="SignalP"/>
    </source>
</evidence>
<feature type="chain" id="PRO_5035163006" evidence="2">
    <location>
        <begin position="22"/>
        <end position="75"/>
    </location>
</feature>